<dbReference type="PANTHER" id="PTHR43391:SF91">
    <property type="entry name" value="OS04G0390700 PROTEIN"/>
    <property type="match status" value="1"/>
</dbReference>
<evidence type="ECO:0000313" key="4">
    <source>
        <dbReference type="EMBL" id="MFB9689474.1"/>
    </source>
</evidence>
<dbReference type="NCBIfam" id="NF006119">
    <property type="entry name" value="PRK08264.1-5"/>
    <property type="match status" value="1"/>
</dbReference>
<dbReference type="EMBL" id="JBHMBK010000037">
    <property type="protein sequence ID" value="MFB9689474.1"/>
    <property type="molecule type" value="Genomic_DNA"/>
</dbReference>
<dbReference type="SUPFAM" id="SSF51735">
    <property type="entry name" value="NAD(P)-binding Rossmann-fold domains"/>
    <property type="match status" value="1"/>
</dbReference>
<keyword evidence="2" id="KW-0560">Oxidoreductase</keyword>
<gene>
    <name evidence="4" type="ORF">ACFFTO_35330</name>
</gene>
<dbReference type="Pfam" id="PF00106">
    <property type="entry name" value="adh_short"/>
    <property type="match status" value="1"/>
</dbReference>
<comment type="similarity">
    <text evidence="1 3">Belongs to the short-chain dehydrogenases/reductases (SDR) family.</text>
</comment>
<dbReference type="InterPro" id="IPR036291">
    <property type="entry name" value="NAD(P)-bd_dom_sf"/>
</dbReference>
<name>A0ABV5UDL1_9PSEU</name>
<accession>A0ABV5UDL1</accession>
<dbReference type="RefSeq" id="WP_378203274.1">
    <property type="nucleotide sequence ID" value="NZ_JBHMBK010000037.1"/>
</dbReference>
<dbReference type="InterPro" id="IPR002347">
    <property type="entry name" value="SDR_fam"/>
</dbReference>
<sequence>MQLSGATALVTGANRDLGRHFARELLDRGAAKVYATARRPELVDLPGVEVLPLDVTDPASVAAAAAVAGDVTLLVNNAGVSHGVNLVDGDLSKIRATLDVHFYGTLAMIRAFAPVLGGNGGGAILNVLSNLSWLSYDGNNAYAVAKSAEWSLTNGVRLELAGQGTLVSGLVFGPTATETMRTHASDAVMNDPVDIVRTALDGIEAGTTEIIADRFGAEAKAALLGPPRGFVLETVTRAAG</sequence>
<comment type="caution">
    <text evidence="4">The sequence shown here is derived from an EMBL/GenBank/DDBJ whole genome shotgun (WGS) entry which is preliminary data.</text>
</comment>
<evidence type="ECO:0000256" key="2">
    <source>
        <dbReference type="ARBA" id="ARBA00023002"/>
    </source>
</evidence>
<dbReference type="PRINTS" id="PR00081">
    <property type="entry name" value="GDHRDH"/>
</dbReference>
<keyword evidence="5" id="KW-1185">Reference proteome</keyword>
<protein>
    <submittedName>
        <fullName evidence="4">SDR family oxidoreductase</fullName>
    </submittedName>
</protein>
<evidence type="ECO:0000256" key="1">
    <source>
        <dbReference type="ARBA" id="ARBA00006484"/>
    </source>
</evidence>
<proteinExistence type="inferred from homology"/>
<reference evidence="4 5" key="1">
    <citation type="submission" date="2024-09" db="EMBL/GenBank/DDBJ databases">
        <authorList>
            <person name="Sun Q."/>
            <person name="Mori K."/>
        </authorList>
    </citation>
    <scope>NUCLEOTIDE SEQUENCE [LARGE SCALE GENOMIC DNA]</scope>
    <source>
        <strain evidence="4 5">JCM 13852</strain>
    </source>
</reference>
<dbReference type="PRINTS" id="PR00080">
    <property type="entry name" value="SDRFAMILY"/>
</dbReference>
<dbReference type="PANTHER" id="PTHR43391">
    <property type="entry name" value="RETINOL DEHYDROGENASE-RELATED"/>
    <property type="match status" value="1"/>
</dbReference>
<dbReference type="Proteomes" id="UP001589535">
    <property type="component" value="Unassembled WGS sequence"/>
</dbReference>
<dbReference type="Gene3D" id="3.40.50.720">
    <property type="entry name" value="NAD(P)-binding Rossmann-like Domain"/>
    <property type="match status" value="1"/>
</dbReference>
<evidence type="ECO:0000256" key="3">
    <source>
        <dbReference type="RuleBase" id="RU000363"/>
    </source>
</evidence>
<evidence type="ECO:0000313" key="5">
    <source>
        <dbReference type="Proteomes" id="UP001589535"/>
    </source>
</evidence>
<organism evidence="4 5">
    <name type="scientific">Amycolatopsis plumensis</name>
    <dbReference type="NCBI Taxonomy" id="236508"/>
    <lineage>
        <taxon>Bacteria</taxon>
        <taxon>Bacillati</taxon>
        <taxon>Actinomycetota</taxon>
        <taxon>Actinomycetes</taxon>
        <taxon>Pseudonocardiales</taxon>
        <taxon>Pseudonocardiaceae</taxon>
        <taxon>Amycolatopsis</taxon>
    </lineage>
</organism>